<reference evidence="2" key="1">
    <citation type="journal article" date="2022" name="bioRxiv">
        <title>Sequencing and chromosome-scale assembly of the giantPleurodeles waltlgenome.</title>
        <authorList>
            <person name="Brown T."/>
            <person name="Elewa A."/>
            <person name="Iarovenko S."/>
            <person name="Subramanian E."/>
            <person name="Araus A.J."/>
            <person name="Petzold A."/>
            <person name="Susuki M."/>
            <person name="Suzuki K.-i.T."/>
            <person name="Hayashi T."/>
            <person name="Toyoda A."/>
            <person name="Oliveira C."/>
            <person name="Osipova E."/>
            <person name="Leigh N.D."/>
            <person name="Simon A."/>
            <person name="Yun M.H."/>
        </authorList>
    </citation>
    <scope>NUCLEOTIDE SEQUENCE</scope>
    <source>
        <strain evidence="2">20211129_DDA</strain>
        <tissue evidence="2">Liver</tissue>
    </source>
</reference>
<comment type="caution">
    <text evidence="2">The sequence shown here is derived from an EMBL/GenBank/DDBJ whole genome shotgun (WGS) entry which is preliminary data.</text>
</comment>
<gene>
    <name evidence="2" type="ORF">NDU88_004085</name>
</gene>
<dbReference type="AlphaFoldDB" id="A0AAV7M875"/>
<evidence type="ECO:0000256" key="1">
    <source>
        <dbReference type="SAM" id="SignalP"/>
    </source>
</evidence>
<dbReference type="Proteomes" id="UP001066276">
    <property type="component" value="Chromosome 10"/>
</dbReference>
<keyword evidence="3" id="KW-1185">Reference proteome</keyword>
<keyword evidence="1" id="KW-0732">Signal</keyword>
<feature type="chain" id="PRO_5043922232" evidence="1">
    <location>
        <begin position="20"/>
        <end position="90"/>
    </location>
</feature>
<organism evidence="2 3">
    <name type="scientific">Pleurodeles waltl</name>
    <name type="common">Iberian ribbed newt</name>
    <dbReference type="NCBI Taxonomy" id="8319"/>
    <lineage>
        <taxon>Eukaryota</taxon>
        <taxon>Metazoa</taxon>
        <taxon>Chordata</taxon>
        <taxon>Craniata</taxon>
        <taxon>Vertebrata</taxon>
        <taxon>Euteleostomi</taxon>
        <taxon>Amphibia</taxon>
        <taxon>Batrachia</taxon>
        <taxon>Caudata</taxon>
        <taxon>Salamandroidea</taxon>
        <taxon>Salamandridae</taxon>
        <taxon>Pleurodelinae</taxon>
        <taxon>Pleurodeles</taxon>
    </lineage>
</organism>
<protein>
    <submittedName>
        <fullName evidence="2">Uncharacterized protein</fullName>
    </submittedName>
</protein>
<proteinExistence type="predicted"/>
<evidence type="ECO:0000313" key="3">
    <source>
        <dbReference type="Proteomes" id="UP001066276"/>
    </source>
</evidence>
<name>A0AAV7M875_PLEWA</name>
<sequence>MARLLTAAFVLSVITMIYAASLVNSPRKYPKSVPKVEQSRNKQLDAGVVDSPQSLQKSGDQEVNINQQSLAFSYIFCCVLRLCEAPGCGK</sequence>
<feature type="signal peptide" evidence="1">
    <location>
        <begin position="1"/>
        <end position="19"/>
    </location>
</feature>
<dbReference type="EMBL" id="JANPWB010000014">
    <property type="protein sequence ID" value="KAJ1098980.1"/>
    <property type="molecule type" value="Genomic_DNA"/>
</dbReference>
<evidence type="ECO:0000313" key="2">
    <source>
        <dbReference type="EMBL" id="KAJ1098980.1"/>
    </source>
</evidence>
<accession>A0AAV7M875</accession>